<reference evidence="3 4" key="1">
    <citation type="submission" date="2023-06" db="EMBL/GenBank/DDBJ databases">
        <title>Aquibacillus rhizosphaerae LR5S19.</title>
        <authorList>
            <person name="Sun J.-Q."/>
        </authorList>
    </citation>
    <scope>NUCLEOTIDE SEQUENCE [LARGE SCALE GENOMIC DNA]</scope>
    <source>
        <strain evidence="3 4">LR5S19</strain>
    </source>
</reference>
<dbReference type="InterPro" id="IPR038118">
    <property type="entry name" value="BOFC_N_sf"/>
</dbReference>
<evidence type="ECO:0000259" key="2">
    <source>
        <dbReference type="Pfam" id="PF08977"/>
    </source>
</evidence>
<protein>
    <submittedName>
        <fullName evidence="3">BofC C-terminal domain-containing protein</fullName>
    </submittedName>
</protein>
<organism evidence="3 4">
    <name type="scientific">Aquibacillus rhizosphaerae</name>
    <dbReference type="NCBI Taxonomy" id="3051431"/>
    <lineage>
        <taxon>Bacteria</taxon>
        <taxon>Bacillati</taxon>
        <taxon>Bacillota</taxon>
        <taxon>Bacilli</taxon>
        <taxon>Bacillales</taxon>
        <taxon>Bacillaceae</taxon>
        <taxon>Aquibacillus</taxon>
    </lineage>
</organism>
<feature type="domain" description="Bypass-of-forespore C N-terminal" evidence="2">
    <location>
        <begin position="52"/>
        <end position="101"/>
    </location>
</feature>
<dbReference type="Pfam" id="PF08955">
    <property type="entry name" value="BofC_C"/>
    <property type="match status" value="1"/>
</dbReference>
<feature type="domain" description="Bypass of forespore C C-terminal" evidence="1">
    <location>
        <begin position="103"/>
        <end position="174"/>
    </location>
</feature>
<comment type="caution">
    <text evidence="3">The sequence shown here is derived from an EMBL/GenBank/DDBJ whole genome shotgun (WGS) entry which is preliminary data.</text>
</comment>
<evidence type="ECO:0000259" key="1">
    <source>
        <dbReference type="Pfam" id="PF08955"/>
    </source>
</evidence>
<evidence type="ECO:0000313" key="4">
    <source>
        <dbReference type="Proteomes" id="UP001235343"/>
    </source>
</evidence>
<sequence>MKKHILFLVLSISVVVIGLGVSTYVQADNQLIRVDADDKNGESSQQDQLVLEVTLQKQYLDGKIVEETHEEKITAMEDFWSYYHGWQVMNQEQGKIVFKKQIDDISPYLKENGYFGLSNDILTIFEGKPDHEQVIQSFYQIDTSELESYQAKELQDGIKIDSKEVYDYVLEAFREMTPSRSVSS</sequence>
<dbReference type="InterPro" id="IPR015071">
    <property type="entry name" value="BOFC_N"/>
</dbReference>
<dbReference type="Proteomes" id="UP001235343">
    <property type="component" value="Unassembled WGS sequence"/>
</dbReference>
<proteinExistence type="predicted"/>
<accession>A0ABT7LAR3</accession>
<evidence type="ECO:0000313" key="3">
    <source>
        <dbReference type="EMBL" id="MDL4841641.1"/>
    </source>
</evidence>
<dbReference type="Gene3D" id="3.10.20.420">
    <property type="entry name" value="Bypass-of-forespore C, N-terminal domain"/>
    <property type="match status" value="1"/>
</dbReference>
<dbReference type="InterPro" id="IPR038117">
    <property type="entry name" value="BofC_C_sf"/>
</dbReference>
<gene>
    <name evidence="3" type="ORF">QQS35_14465</name>
</gene>
<dbReference type="InterPro" id="IPR015050">
    <property type="entry name" value="BofC_C"/>
</dbReference>
<dbReference type="EMBL" id="JASTZU010000042">
    <property type="protein sequence ID" value="MDL4841641.1"/>
    <property type="molecule type" value="Genomic_DNA"/>
</dbReference>
<dbReference type="RefSeq" id="WP_285932927.1">
    <property type="nucleotide sequence ID" value="NZ_JASTZU010000042.1"/>
</dbReference>
<dbReference type="Pfam" id="PF08977">
    <property type="entry name" value="BOFC_N"/>
    <property type="match status" value="1"/>
</dbReference>
<dbReference type="Gene3D" id="3.30.70.1740">
    <property type="entry name" value="Bypass-of-forespore C, C-terminal domain"/>
    <property type="match status" value="1"/>
</dbReference>
<name>A0ABT7LAR3_9BACI</name>
<keyword evidence="4" id="KW-1185">Reference proteome</keyword>